<dbReference type="InterPro" id="IPR007891">
    <property type="entry name" value="CHASE3"/>
</dbReference>
<evidence type="ECO:0000256" key="1">
    <source>
        <dbReference type="ARBA" id="ARBA00000085"/>
    </source>
</evidence>
<keyword evidence="3" id="KW-0808">Transferase</keyword>
<protein>
    <recommendedName>
        <fullName evidence="2">histidine kinase</fullName>
        <ecNumber evidence="2">2.7.13.3</ecNumber>
    </recommendedName>
</protein>
<dbReference type="InterPro" id="IPR036097">
    <property type="entry name" value="HisK_dim/P_sf"/>
</dbReference>
<comment type="caution">
    <text evidence="9">The sequence shown here is derived from an EMBL/GenBank/DDBJ whole genome shotgun (WGS) entry which is preliminary data.</text>
</comment>
<dbReference type="NCBIfam" id="TIGR00229">
    <property type="entry name" value="sensory_box"/>
    <property type="match status" value="1"/>
</dbReference>
<dbReference type="InterPro" id="IPR035965">
    <property type="entry name" value="PAS-like_dom_sf"/>
</dbReference>
<dbReference type="CDD" id="cd00075">
    <property type="entry name" value="HATPase"/>
    <property type="match status" value="1"/>
</dbReference>
<reference evidence="9 10" key="1">
    <citation type="submission" date="2018-07" db="EMBL/GenBank/DDBJ databases">
        <title>a novel species of Sphingomonas isolated from the rhizosphere soil of Araceae plant.</title>
        <authorList>
            <person name="Zhiyong W."/>
            <person name="Qinglan Z."/>
            <person name="Zhiwei F."/>
            <person name="Ding X."/>
            <person name="Gejiao W."/>
            <person name="Shixue Z."/>
        </authorList>
    </citation>
    <scope>NUCLEOTIDE SEQUENCE [LARGE SCALE GENOMIC DNA]</scope>
    <source>
        <strain evidence="9 10">WZY 27</strain>
    </source>
</reference>
<evidence type="ECO:0000256" key="5">
    <source>
        <dbReference type="SAM" id="MobiDB-lite"/>
    </source>
</evidence>
<keyword evidence="10" id="KW-1185">Reference proteome</keyword>
<dbReference type="CDD" id="cd19410">
    <property type="entry name" value="HK9-like_sensor"/>
    <property type="match status" value="1"/>
</dbReference>
<feature type="transmembrane region" description="Helical" evidence="6">
    <location>
        <begin position="17"/>
        <end position="37"/>
    </location>
</feature>
<evidence type="ECO:0000256" key="3">
    <source>
        <dbReference type="ARBA" id="ARBA00022679"/>
    </source>
</evidence>
<dbReference type="Proteomes" id="UP000253918">
    <property type="component" value="Unassembled WGS sequence"/>
</dbReference>
<dbReference type="SUPFAM" id="SSF47384">
    <property type="entry name" value="Homodimeric domain of signal transducing histidine kinase"/>
    <property type="match status" value="1"/>
</dbReference>
<dbReference type="Gene3D" id="3.30.450.20">
    <property type="entry name" value="PAS domain"/>
    <property type="match status" value="1"/>
</dbReference>
<dbReference type="InterPro" id="IPR003594">
    <property type="entry name" value="HATPase_dom"/>
</dbReference>
<feature type="domain" description="PAS" evidence="8">
    <location>
        <begin position="224"/>
        <end position="269"/>
    </location>
</feature>
<dbReference type="Gene3D" id="3.30.565.10">
    <property type="entry name" value="Histidine kinase-like ATPase, C-terminal domain"/>
    <property type="match status" value="1"/>
</dbReference>
<dbReference type="SMART" id="SM00388">
    <property type="entry name" value="HisKA"/>
    <property type="match status" value="1"/>
</dbReference>
<dbReference type="Pfam" id="PF02518">
    <property type="entry name" value="HATPase_c"/>
    <property type="match status" value="1"/>
</dbReference>
<organism evidence="9 10">
    <name type="scientific">Sphingomonas aracearum</name>
    <dbReference type="NCBI Taxonomy" id="2283317"/>
    <lineage>
        <taxon>Bacteria</taxon>
        <taxon>Pseudomonadati</taxon>
        <taxon>Pseudomonadota</taxon>
        <taxon>Alphaproteobacteria</taxon>
        <taxon>Sphingomonadales</taxon>
        <taxon>Sphingomonadaceae</taxon>
        <taxon>Sphingomonas</taxon>
    </lineage>
</organism>
<name>A0A369W454_9SPHN</name>
<evidence type="ECO:0000259" key="7">
    <source>
        <dbReference type="PROSITE" id="PS50109"/>
    </source>
</evidence>
<dbReference type="Gene3D" id="1.10.287.130">
    <property type="match status" value="1"/>
</dbReference>
<dbReference type="SMART" id="SM00091">
    <property type="entry name" value="PAS"/>
    <property type="match status" value="1"/>
</dbReference>
<dbReference type="EMBL" id="QQNB01000001">
    <property type="protein sequence ID" value="RDE06841.1"/>
    <property type="molecule type" value="Genomic_DNA"/>
</dbReference>
<dbReference type="GO" id="GO:0000155">
    <property type="term" value="F:phosphorelay sensor kinase activity"/>
    <property type="evidence" value="ECO:0007669"/>
    <property type="project" value="InterPro"/>
</dbReference>
<keyword evidence="6" id="KW-0812">Transmembrane</keyword>
<dbReference type="InterPro" id="IPR005467">
    <property type="entry name" value="His_kinase_dom"/>
</dbReference>
<dbReference type="SUPFAM" id="SSF55785">
    <property type="entry name" value="PYP-like sensor domain (PAS domain)"/>
    <property type="match status" value="1"/>
</dbReference>
<feature type="domain" description="Histidine kinase" evidence="7">
    <location>
        <begin position="353"/>
        <end position="538"/>
    </location>
</feature>
<feature type="compositionally biased region" description="Basic and acidic residues" evidence="5">
    <location>
        <begin position="590"/>
        <end position="601"/>
    </location>
</feature>
<dbReference type="InterPro" id="IPR000014">
    <property type="entry name" value="PAS"/>
</dbReference>
<dbReference type="Pfam" id="PF00512">
    <property type="entry name" value="HisKA"/>
    <property type="match status" value="1"/>
</dbReference>
<dbReference type="OrthoDB" id="9801651at2"/>
<keyword evidence="6" id="KW-1133">Transmembrane helix</keyword>
<dbReference type="InterPro" id="IPR036890">
    <property type="entry name" value="HATPase_C_sf"/>
</dbReference>
<dbReference type="CDD" id="cd00082">
    <property type="entry name" value="HisKA"/>
    <property type="match status" value="1"/>
</dbReference>
<evidence type="ECO:0000256" key="4">
    <source>
        <dbReference type="ARBA" id="ARBA00022777"/>
    </source>
</evidence>
<dbReference type="Pfam" id="PF05227">
    <property type="entry name" value="CHASE3"/>
    <property type="match status" value="1"/>
</dbReference>
<dbReference type="InterPro" id="IPR003661">
    <property type="entry name" value="HisK_dim/P_dom"/>
</dbReference>
<evidence type="ECO:0000259" key="8">
    <source>
        <dbReference type="PROSITE" id="PS50112"/>
    </source>
</evidence>
<dbReference type="GO" id="GO:0009927">
    <property type="term" value="F:histidine phosphotransfer kinase activity"/>
    <property type="evidence" value="ECO:0007669"/>
    <property type="project" value="TreeGrafter"/>
</dbReference>
<accession>A0A369W454</accession>
<keyword evidence="6" id="KW-0472">Membrane</keyword>
<dbReference type="SMART" id="SM00387">
    <property type="entry name" value="HATPase_c"/>
    <property type="match status" value="1"/>
</dbReference>
<dbReference type="PANTHER" id="PTHR43047:SF72">
    <property type="entry name" value="OSMOSENSING HISTIDINE PROTEIN KINASE SLN1"/>
    <property type="match status" value="1"/>
</dbReference>
<dbReference type="Pfam" id="PF00989">
    <property type="entry name" value="PAS"/>
    <property type="match status" value="1"/>
</dbReference>
<dbReference type="GO" id="GO:0006355">
    <property type="term" value="P:regulation of DNA-templated transcription"/>
    <property type="evidence" value="ECO:0007669"/>
    <property type="project" value="InterPro"/>
</dbReference>
<dbReference type="PROSITE" id="PS50109">
    <property type="entry name" value="HIS_KIN"/>
    <property type="match status" value="1"/>
</dbReference>
<evidence type="ECO:0000313" key="10">
    <source>
        <dbReference type="Proteomes" id="UP000253918"/>
    </source>
</evidence>
<proteinExistence type="predicted"/>
<dbReference type="SUPFAM" id="SSF55874">
    <property type="entry name" value="ATPase domain of HSP90 chaperone/DNA topoisomerase II/histidine kinase"/>
    <property type="match status" value="1"/>
</dbReference>
<dbReference type="EC" id="2.7.13.3" evidence="2"/>
<feature type="compositionally biased region" description="Basic and acidic residues" evidence="5">
    <location>
        <begin position="611"/>
        <end position="621"/>
    </location>
</feature>
<evidence type="ECO:0000256" key="6">
    <source>
        <dbReference type="SAM" id="Phobius"/>
    </source>
</evidence>
<dbReference type="GO" id="GO:0005886">
    <property type="term" value="C:plasma membrane"/>
    <property type="evidence" value="ECO:0007669"/>
    <property type="project" value="TreeGrafter"/>
</dbReference>
<keyword evidence="4" id="KW-0418">Kinase</keyword>
<dbReference type="PROSITE" id="PS50112">
    <property type="entry name" value="PAS"/>
    <property type="match status" value="1"/>
</dbReference>
<dbReference type="InterPro" id="IPR013767">
    <property type="entry name" value="PAS_fold"/>
</dbReference>
<gene>
    <name evidence="9" type="ORF">DVW87_03955</name>
</gene>
<dbReference type="PANTHER" id="PTHR43047">
    <property type="entry name" value="TWO-COMPONENT HISTIDINE PROTEIN KINASE"/>
    <property type="match status" value="1"/>
</dbReference>
<dbReference type="CDD" id="cd00130">
    <property type="entry name" value="PAS"/>
    <property type="match status" value="1"/>
</dbReference>
<feature type="region of interest" description="Disordered" evidence="5">
    <location>
        <begin position="550"/>
        <end position="642"/>
    </location>
</feature>
<comment type="catalytic activity">
    <reaction evidence="1">
        <text>ATP + protein L-histidine = ADP + protein N-phospho-L-histidine.</text>
        <dbReference type="EC" id="2.7.13.3"/>
    </reaction>
</comment>
<evidence type="ECO:0000256" key="2">
    <source>
        <dbReference type="ARBA" id="ARBA00012438"/>
    </source>
</evidence>
<dbReference type="AlphaFoldDB" id="A0A369W454"/>
<evidence type="ECO:0000313" key="9">
    <source>
        <dbReference type="EMBL" id="RDE06841.1"/>
    </source>
</evidence>
<sequence length="642" mass="69850">MTAGERWSAWQVRGPRAWPYMAVAVLVTMALVTTLVVQRNHLQRSEALRAAAERSFARREQQADLLSILRDAESAQRGYLLTGDPSFLRAYRATRKSIAQCLASPAKPFASAPQIAGLVAMRIDILDRAVALAQAGRHAQAVAIVADRRGRQVMNRLWRTINEAMGRETKGNEDRRRDASTRRNRLYRSTLLAGAGTMLLFGALYMLWQRRRLRHARQVADVEAAARHTTILDSTIDAILIVSPAGSIETMNAAACTMLGYRTVEMRGRDINTIVNIAPGEGSFDQRVGLRNGELGRSYLSDRPARQRDGQVIPVDVALGVMRLPGGDHLIVSLRDITERKRVENAKDELISTVSHELRTPLTSVVGSLGLLRAGAAGTLPPGAARLVEIADSNSRRLIRLINDMLDIERVESGCLTFDRGLIDLRHVVEQACTGSEGLARGSGLELICEVPDEPVPVHGDEGRLVQVVGNLVSNAIRVSPAGAPVRIDLVADGRGRAVVRVEDRGPGVPFQFRQRIFGRFERAFPHDGSAGTGLGLAAFGLVCGRRRGHPVHRRPGLCPRPGDHPALRRHRGRGAGDSRGRVAAGRGNAGRDDARGRRPDIAGQPAPFGEHGDPAGDLRHRAFPPGRRGGLQGRRSGGRDR</sequence>
<feature type="transmembrane region" description="Helical" evidence="6">
    <location>
        <begin position="186"/>
        <end position="208"/>
    </location>
</feature>